<dbReference type="Proteomes" id="UP001055879">
    <property type="component" value="Linkage Group LG17"/>
</dbReference>
<keyword evidence="2" id="KW-1185">Reference proteome</keyword>
<reference evidence="1 2" key="2">
    <citation type="journal article" date="2022" name="Mol. Ecol. Resour.">
        <title>The genomes of chicory, endive, great burdock and yacon provide insights into Asteraceae paleo-polyploidization history and plant inulin production.</title>
        <authorList>
            <person name="Fan W."/>
            <person name="Wang S."/>
            <person name="Wang H."/>
            <person name="Wang A."/>
            <person name="Jiang F."/>
            <person name="Liu H."/>
            <person name="Zhao H."/>
            <person name="Xu D."/>
            <person name="Zhang Y."/>
        </authorList>
    </citation>
    <scope>NUCLEOTIDE SEQUENCE [LARGE SCALE GENOMIC DNA]</scope>
    <source>
        <strain evidence="2">cv. Niubang</strain>
    </source>
</reference>
<protein>
    <submittedName>
        <fullName evidence="1">Uncharacterized protein</fullName>
    </submittedName>
</protein>
<reference evidence="2" key="1">
    <citation type="journal article" date="2022" name="Mol. Ecol. Resour.">
        <title>The genomes of chicory, endive, great burdock and yacon provide insights into Asteraceae palaeo-polyploidization history and plant inulin production.</title>
        <authorList>
            <person name="Fan W."/>
            <person name="Wang S."/>
            <person name="Wang H."/>
            <person name="Wang A."/>
            <person name="Jiang F."/>
            <person name="Liu H."/>
            <person name="Zhao H."/>
            <person name="Xu D."/>
            <person name="Zhang Y."/>
        </authorList>
    </citation>
    <scope>NUCLEOTIDE SEQUENCE [LARGE SCALE GENOMIC DNA]</scope>
    <source>
        <strain evidence="2">cv. Niubang</strain>
    </source>
</reference>
<dbReference type="EMBL" id="CM042063">
    <property type="protein sequence ID" value="KAI3667515.1"/>
    <property type="molecule type" value="Genomic_DNA"/>
</dbReference>
<evidence type="ECO:0000313" key="1">
    <source>
        <dbReference type="EMBL" id="KAI3667515.1"/>
    </source>
</evidence>
<name>A0ACB8XKD7_ARCLA</name>
<evidence type="ECO:0000313" key="2">
    <source>
        <dbReference type="Proteomes" id="UP001055879"/>
    </source>
</evidence>
<comment type="caution">
    <text evidence="1">The sequence shown here is derived from an EMBL/GenBank/DDBJ whole genome shotgun (WGS) entry which is preliminary data.</text>
</comment>
<accession>A0ACB8XKD7</accession>
<gene>
    <name evidence="1" type="ORF">L6452_42580</name>
</gene>
<sequence length="151" mass="16747">MGQTRLGKRVRSSARIRSRNGFSVLVTEAAVFIGTHVSITLKRHRDVFSASITLTTTLISLSKGLVKLYLKEVGLHVEGDINEVTLLKKVFIVAGGFYYLAIINSNKRKGNGKFVGSRTMNLHVLWKRKEQRGGGVEAMVIIVVVAMTMRM</sequence>
<organism evidence="1 2">
    <name type="scientific">Arctium lappa</name>
    <name type="common">Greater burdock</name>
    <name type="synonym">Lappa major</name>
    <dbReference type="NCBI Taxonomy" id="4217"/>
    <lineage>
        <taxon>Eukaryota</taxon>
        <taxon>Viridiplantae</taxon>
        <taxon>Streptophyta</taxon>
        <taxon>Embryophyta</taxon>
        <taxon>Tracheophyta</taxon>
        <taxon>Spermatophyta</taxon>
        <taxon>Magnoliopsida</taxon>
        <taxon>eudicotyledons</taxon>
        <taxon>Gunneridae</taxon>
        <taxon>Pentapetalae</taxon>
        <taxon>asterids</taxon>
        <taxon>campanulids</taxon>
        <taxon>Asterales</taxon>
        <taxon>Asteraceae</taxon>
        <taxon>Carduoideae</taxon>
        <taxon>Cardueae</taxon>
        <taxon>Arctiinae</taxon>
        <taxon>Arctium</taxon>
    </lineage>
</organism>
<proteinExistence type="predicted"/>